<sequence length="40" mass="4781">MFDADTKKAQFLWANRAWSDPRQMAQHCALFIYNKGRHRA</sequence>
<name>G4QLX9_GLANF</name>
<evidence type="ECO:0000313" key="1">
    <source>
        <dbReference type="EMBL" id="AEP30469.1"/>
    </source>
</evidence>
<keyword evidence="2" id="KW-1185">Reference proteome</keyword>
<dbReference type="HOGENOM" id="CLU_3290307_0_0_6"/>
<dbReference type="EMBL" id="CP003060">
    <property type="protein sequence ID" value="AEP30469.1"/>
    <property type="molecule type" value="Genomic_DNA"/>
</dbReference>
<protein>
    <submittedName>
        <fullName evidence="1">Uncharacterized protein</fullName>
    </submittedName>
</protein>
<dbReference type="AlphaFoldDB" id="G4QLX9"/>
<organism evidence="1 2">
    <name type="scientific">Glaciecola nitratireducens (strain JCM 12485 / KCTC 12276 / FR1064)</name>
    <dbReference type="NCBI Taxonomy" id="1085623"/>
    <lineage>
        <taxon>Bacteria</taxon>
        <taxon>Pseudomonadati</taxon>
        <taxon>Pseudomonadota</taxon>
        <taxon>Gammaproteobacteria</taxon>
        <taxon>Alteromonadales</taxon>
        <taxon>Alteromonadaceae</taxon>
        <taxon>Brumicola</taxon>
    </lineage>
</organism>
<evidence type="ECO:0000313" key="2">
    <source>
        <dbReference type="Proteomes" id="UP000009282"/>
    </source>
</evidence>
<dbReference type="Proteomes" id="UP000009282">
    <property type="component" value="Chromosome"/>
</dbReference>
<proteinExistence type="predicted"/>
<dbReference type="STRING" id="1085623.GNIT_2372"/>
<reference evidence="1 2" key="1">
    <citation type="journal article" date="2011" name="J. Bacteriol.">
        <title>Complete genome sequence of seawater bacterium Glaciecola nitratireducens FR1064T.</title>
        <authorList>
            <person name="Bian F."/>
            <person name="Qin Q.L."/>
            <person name="Xie B.B."/>
            <person name="Shu Y.L."/>
            <person name="Zhang X.Y."/>
            <person name="Yu Y."/>
            <person name="Chen B."/>
            <person name="Chen X.L."/>
            <person name="Zhou B.C."/>
            <person name="Zhang Y.Z."/>
        </authorList>
    </citation>
    <scope>NUCLEOTIDE SEQUENCE [LARGE SCALE GENOMIC DNA]</scope>
    <source>
        <strain evidence="2">JCM 12485 / KCTC 12276 / FR1064</strain>
    </source>
</reference>
<gene>
    <name evidence="1" type="ordered locus">GNIT_2372</name>
</gene>
<accession>G4QLX9</accession>
<dbReference type="KEGG" id="gni:GNIT_2372"/>